<dbReference type="AlphaFoldDB" id="A0A059G605"/>
<dbReference type="InterPro" id="IPR036942">
    <property type="entry name" value="Beta-barrel_TonB_sf"/>
</dbReference>
<dbReference type="PROSITE" id="PS00430">
    <property type="entry name" value="TONB_DEPENDENT_REC_1"/>
    <property type="match status" value="1"/>
</dbReference>
<dbReference type="InterPro" id="IPR039426">
    <property type="entry name" value="TonB-dep_rcpt-like"/>
</dbReference>
<dbReference type="PANTHER" id="PTHR32552">
    <property type="entry name" value="FERRICHROME IRON RECEPTOR-RELATED"/>
    <property type="match status" value="1"/>
</dbReference>
<evidence type="ECO:0000256" key="11">
    <source>
        <dbReference type="PROSITE-ProRule" id="PRU01360"/>
    </source>
</evidence>
<comment type="caution">
    <text evidence="17">The sequence shown here is derived from an EMBL/GenBank/DDBJ whole genome shotgun (WGS) entry which is preliminary data.</text>
</comment>
<evidence type="ECO:0000256" key="10">
    <source>
        <dbReference type="ARBA" id="ARBA00023237"/>
    </source>
</evidence>
<comment type="subcellular location">
    <subcellularLocation>
        <location evidence="1 11">Cell outer membrane</location>
        <topology evidence="1 11">Multi-pass membrane protein</topology>
    </subcellularLocation>
</comment>
<evidence type="ECO:0000256" key="12">
    <source>
        <dbReference type="PROSITE-ProRule" id="PRU10143"/>
    </source>
</evidence>
<evidence type="ECO:0000313" key="18">
    <source>
        <dbReference type="Proteomes" id="UP000024942"/>
    </source>
</evidence>
<dbReference type="GO" id="GO:0009279">
    <property type="term" value="C:cell outer membrane"/>
    <property type="evidence" value="ECO:0007669"/>
    <property type="project" value="UniProtKB-SubCell"/>
</dbReference>
<feature type="chain" id="PRO_5001573010" evidence="14">
    <location>
        <begin position="32"/>
        <end position="815"/>
    </location>
</feature>
<dbReference type="PANTHER" id="PTHR32552:SF81">
    <property type="entry name" value="TONB-DEPENDENT OUTER MEMBRANE RECEPTOR"/>
    <property type="match status" value="1"/>
</dbReference>
<evidence type="ECO:0000259" key="16">
    <source>
        <dbReference type="Pfam" id="PF07715"/>
    </source>
</evidence>
<dbReference type="Gene3D" id="2.40.170.20">
    <property type="entry name" value="TonB-dependent receptor, beta-barrel domain"/>
    <property type="match status" value="1"/>
</dbReference>
<protein>
    <submittedName>
        <fullName evidence="17">TonB-dependent receptor, plug</fullName>
    </submittedName>
</protein>
<keyword evidence="6" id="KW-0408">Iron</keyword>
<keyword evidence="14" id="KW-0732">Signal</keyword>
<keyword evidence="4" id="KW-0410">Iron transport</keyword>
<keyword evidence="8 12" id="KW-0798">TonB box</keyword>
<evidence type="ECO:0000313" key="17">
    <source>
        <dbReference type="EMBL" id="KDA02169.1"/>
    </source>
</evidence>
<keyword evidence="2 11" id="KW-0813">Transport</keyword>
<evidence type="ECO:0000256" key="13">
    <source>
        <dbReference type="RuleBase" id="RU003357"/>
    </source>
</evidence>
<feature type="short sequence motif" description="TonB box" evidence="12">
    <location>
        <begin position="44"/>
        <end position="50"/>
    </location>
</feature>
<evidence type="ECO:0000256" key="7">
    <source>
        <dbReference type="ARBA" id="ARBA00023065"/>
    </source>
</evidence>
<name>A0A059G605_9PROT</name>
<dbReference type="STRING" id="1280953.HOC_11418"/>
<dbReference type="EMBL" id="ARYL01000016">
    <property type="protein sequence ID" value="KDA02169.1"/>
    <property type="molecule type" value="Genomic_DNA"/>
</dbReference>
<gene>
    <name evidence="17" type="ORF">HOC_11418</name>
</gene>
<dbReference type="eggNOG" id="COG1629">
    <property type="taxonomic scope" value="Bacteria"/>
</dbReference>
<evidence type="ECO:0000256" key="8">
    <source>
        <dbReference type="ARBA" id="ARBA00023077"/>
    </source>
</evidence>
<dbReference type="Pfam" id="PF07715">
    <property type="entry name" value="Plug"/>
    <property type="match status" value="1"/>
</dbReference>
<evidence type="ECO:0000259" key="15">
    <source>
        <dbReference type="Pfam" id="PF00593"/>
    </source>
</evidence>
<reference evidence="17 18" key="1">
    <citation type="journal article" date="2014" name="Antonie Van Leeuwenhoek">
        <title>Hyphomonas beringensis sp. nov. and Hyphomonas chukchiensis sp. nov., isolated from surface seawater of the Bering Sea and Chukchi Sea.</title>
        <authorList>
            <person name="Li C."/>
            <person name="Lai Q."/>
            <person name="Li G."/>
            <person name="Dong C."/>
            <person name="Wang J."/>
            <person name="Liao Y."/>
            <person name="Shao Z."/>
        </authorList>
    </citation>
    <scope>NUCLEOTIDE SEQUENCE [LARGE SCALE GENOMIC DNA]</scope>
    <source>
        <strain evidence="17 18">SCH89</strain>
    </source>
</reference>
<dbReference type="RefSeq" id="WP_206741564.1">
    <property type="nucleotide sequence ID" value="NZ_ARYL01000016.1"/>
</dbReference>
<keyword evidence="3 11" id="KW-1134">Transmembrane beta strand</keyword>
<dbReference type="eggNOG" id="COG4771">
    <property type="taxonomic scope" value="Bacteria"/>
</dbReference>
<accession>A0A059G605</accession>
<dbReference type="InterPro" id="IPR000531">
    <property type="entry name" value="Beta-barrel_TonB"/>
</dbReference>
<evidence type="ECO:0000256" key="6">
    <source>
        <dbReference type="ARBA" id="ARBA00023004"/>
    </source>
</evidence>
<dbReference type="PROSITE" id="PS52016">
    <property type="entry name" value="TONB_DEPENDENT_REC_3"/>
    <property type="match status" value="1"/>
</dbReference>
<keyword evidence="17" id="KW-0675">Receptor</keyword>
<feature type="signal peptide" evidence="14">
    <location>
        <begin position="1"/>
        <end position="31"/>
    </location>
</feature>
<keyword evidence="5 11" id="KW-0812">Transmembrane</keyword>
<evidence type="ECO:0000256" key="5">
    <source>
        <dbReference type="ARBA" id="ARBA00022692"/>
    </source>
</evidence>
<keyword evidence="10 11" id="KW-0998">Cell outer membrane</keyword>
<sequence length="815" mass="88500">MNKNRFGMNTARLALLTSAGIVALGMAPASAQEEAAESQRTMDTVLVTAQQREQNLQEVPITLQVLSADALSTLAADNMGDIDAFVPGLEVSDGSPTQPKYKIRGIQTSDFGVGTDPAVGIYVDGVYAARSGASLLAFNDVERIEVIKGPQGTLFGRNSAAGAVSITTRKPSDKFEAEVGVRVGEYNKQRIEGLLNLPVNDKVAIRLNGVMNKRDGIYTDAATGQDLGREDNWAIKGALRWDLTPDTRAILTYTHDELDQDARPAIGIVPIPDAPAQPAYPVDESTYLNPFTAKIRNDVIDNSERRQLDELTLAVTHDIGSITLSSITSYRTFDTNNREDEDGTNRIDLYFDTNNVESNESFYQEFRAAGETGPLNWVVGASYYDESADQRSNTFAYTNTINTALGNLGLGTPFSDIDNFVLIPFGIDARLMGNGWTEDMINHGDFKAYAAFADVIWEATDKLSLTGGLRYTKDEKSFSWLNGPRVAPELDATLAALEEAGILGLVGASPEDFQFDLVFDMSGLAGVPCDNGVTVAEGVTCELNDEWSNVSPRFVVDYKLADNILLFASYAKGYKAGGFNSVEQASRFDNEDVTNYEAGIKSTFPSAGLLINASVFQYTYNDKQAISLVSGVNGSNVSQYVVETSDEEASGVDLQVEWAPTDALSFFGNGQYINVLYKDRVTRSGVDLSGSPTGEPEWSFAFGGQYVLDLQDNGEIEFSASHAYTGERRCNAESDGQGSCATYAAFSVGEAQERTDVRAFWTAESGRYQVGAFVKNVFDNRYVSGINNITVGTQGTAFVGLTDPQIWGVDFKYVY</sequence>
<evidence type="ECO:0000256" key="3">
    <source>
        <dbReference type="ARBA" id="ARBA00022452"/>
    </source>
</evidence>
<feature type="domain" description="TonB-dependent receptor-like beta-barrel" evidence="15">
    <location>
        <begin position="308"/>
        <end position="777"/>
    </location>
</feature>
<evidence type="ECO:0000256" key="14">
    <source>
        <dbReference type="SAM" id="SignalP"/>
    </source>
</evidence>
<keyword evidence="9 11" id="KW-0472">Membrane</keyword>
<dbReference type="Pfam" id="PF00593">
    <property type="entry name" value="TonB_dep_Rec_b-barrel"/>
    <property type="match status" value="1"/>
</dbReference>
<evidence type="ECO:0000256" key="1">
    <source>
        <dbReference type="ARBA" id="ARBA00004571"/>
    </source>
</evidence>
<dbReference type="Proteomes" id="UP000024942">
    <property type="component" value="Unassembled WGS sequence"/>
</dbReference>
<keyword evidence="7" id="KW-0406">Ion transport</keyword>
<dbReference type="GO" id="GO:0006826">
    <property type="term" value="P:iron ion transport"/>
    <property type="evidence" value="ECO:0007669"/>
    <property type="project" value="UniProtKB-KW"/>
</dbReference>
<dbReference type="InterPro" id="IPR012910">
    <property type="entry name" value="Plug_dom"/>
</dbReference>
<keyword evidence="18" id="KW-1185">Reference proteome</keyword>
<dbReference type="SUPFAM" id="SSF56935">
    <property type="entry name" value="Porins"/>
    <property type="match status" value="1"/>
</dbReference>
<organism evidence="17 18">
    <name type="scientific">Hyphomonas oceanitis SCH89</name>
    <dbReference type="NCBI Taxonomy" id="1280953"/>
    <lineage>
        <taxon>Bacteria</taxon>
        <taxon>Pseudomonadati</taxon>
        <taxon>Pseudomonadota</taxon>
        <taxon>Alphaproteobacteria</taxon>
        <taxon>Hyphomonadales</taxon>
        <taxon>Hyphomonadaceae</taxon>
        <taxon>Hyphomonas</taxon>
    </lineage>
</organism>
<comment type="similarity">
    <text evidence="11 13">Belongs to the TonB-dependent receptor family.</text>
</comment>
<evidence type="ECO:0000256" key="9">
    <source>
        <dbReference type="ARBA" id="ARBA00023136"/>
    </source>
</evidence>
<dbReference type="PATRIC" id="fig|1280953.3.peg.2302"/>
<proteinExistence type="inferred from homology"/>
<dbReference type="InterPro" id="IPR010916">
    <property type="entry name" value="TonB_box_CS"/>
</dbReference>
<evidence type="ECO:0000256" key="4">
    <source>
        <dbReference type="ARBA" id="ARBA00022496"/>
    </source>
</evidence>
<evidence type="ECO:0000256" key="2">
    <source>
        <dbReference type="ARBA" id="ARBA00022448"/>
    </source>
</evidence>
<feature type="domain" description="TonB-dependent receptor plug" evidence="16">
    <location>
        <begin position="56"/>
        <end position="163"/>
    </location>
</feature>